<dbReference type="PANTHER" id="PTHR34989:SF1">
    <property type="entry name" value="PROTEIN HDED"/>
    <property type="match status" value="1"/>
</dbReference>
<protein>
    <submittedName>
        <fullName evidence="2">DUF308 domain-containing protein</fullName>
    </submittedName>
</protein>
<keyword evidence="1" id="KW-1133">Transmembrane helix</keyword>
<keyword evidence="1" id="KW-0472">Membrane</keyword>
<gene>
    <name evidence="2" type="ORF">KK137_01695</name>
</gene>
<dbReference type="Proteomes" id="UP000811255">
    <property type="component" value="Unassembled WGS sequence"/>
</dbReference>
<organism evidence="2 3">
    <name type="scientific">Croceibacterium selenioxidans</name>
    <dbReference type="NCBI Taxonomy" id="2838833"/>
    <lineage>
        <taxon>Bacteria</taxon>
        <taxon>Pseudomonadati</taxon>
        <taxon>Pseudomonadota</taxon>
        <taxon>Alphaproteobacteria</taxon>
        <taxon>Sphingomonadales</taxon>
        <taxon>Erythrobacteraceae</taxon>
        <taxon>Croceibacterium</taxon>
    </lineage>
</organism>
<dbReference type="PANTHER" id="PTHR34989">
    <property type="entry name" value="PROTEIN HDED"/>
    <property type="match status" value="1"/>
</dbReference>
<dbReference type="EMBL" id="JAHFVK010000001">
    <property type="protein sequence ID" value="MBT2133033.1"/>
    <property type="molecule type" value="Genomic_DNA"/>
</dbReference>
<dbReference type="Pfam" id="PF03729">
    <property type="entry name" value="DUF308"/>
    <property type="match status" value="2"/>
</dbReference>
<dbReference type="InterPro" id="IPR005325">
    <property type="entry name" value="DUF308_memb"/>
</dbReference>
<feature type="transmembrane region" description="Helical" evidence="1">
    <location>
        <begin position="59"/>
        <end position="76"/>
    </location>
</feature>
<evidence type="ECO:0000313" key="2">
    <source>
        <dbReference type="EMBL" id="MBT2133033.1"/>
    </source>
</evidence>
<reference evidence="2 3" key="1">
    <citation type="submission" date="2021-05" db="EMBL/GenBank/DDBJ databases">
        <title>Croceibacterium sp. LX-88 genome sequence.</title>
        <authorList>
            <person name="Luo X."/>
        </authorList>
    </citation>
    <scope>NUCLEOTIDE SEQUENCE [LARGE SCALE GENOMIC DNA]</scope>
    <source>
        <strain evidence="2 3">LX-88</strain>
    </source>
</reference>
<accession>A0ABS5W1A1</accession>
<comment type="caution">
    <text evidence="2">The sequence shown here is derived from an EMBL/GenBank/DDBJ whole genome shotgun (WGS) entry which is preliminary data.</text>
</comment>
<evidence type="ECO:0000313" key="3">
    <source>
        <dbReference type="Proteomes" id="UP000811255"/>
    </source>
</evidence>
<dbReference type="InterPro" id="IPR052712">
    <property type="entry name" value="Acid_resist_chaperone_HdeD"/>
</dbReference>
<evidence type="ECO:0000256" key="1">
    <source>
        <dbReference type="SAM" id="Phobius"/>
    </source>
</evidence>
<feature type="transmembrane region" description="Helical" evidence="1">
    <location>
        <begin position="7"/>
        <end position="25"/>
    </location>
</feature>
<keyword evidence="3" id="KW-1185">Reference proteome</keyword>
<sequence length="186" mass="19647">MNWKVQTVLAGVMAALGLYVLFNPVTVTGLVFGVVPWLLLGAGAIYLLGVIFRKRRRPITMILPGLVGVFLVYAGLSMKLGDPRTVGPVDVSFILSLLLVGGGIAKLASIAEVRKSRYFPAFLGSGVLSIVMGLVVLFNWAAVSDGFLGVVLGLELIADAAFLGAFAFRDKDNEEHKEALGLTPGG</sequence>
<feature type="transmembrane region" description="Helical" evidence="1">
    <location>
        <begin position="31"/>
        <end position="52"/>
    </location>
</feature>
<proteinExistence type="predicted"/>
<feature type="transmembrane region" description="Helical" evidence="1">
    <location>
        <begin position="118"/>
        <end position="141"/>
    </location>
</feature>
<keyword evidence="1" id="KW-0812">Transmembrane</keyword>
<name>A0ABS5W1A1_9SPHN</name>
<feature type="transmembrane region" description="Helical" evidence="1">
    <location>
        <begin position="91"/>
        <end position="111"/>
    </location>
</feature>
<feature type="transmembrane region" description="Helical" evidence="1">
    <location>
        <begin position="147"/>
        <end position="168"/>
    </location>
</feature>
<dbReference type="RefSeq" id="WP_214534324.1">
    <property type="nucleotide sequence ID" value="NZ_JAHFVK010000001.1"/>
</dbReference>